<evidence type="ECO:0000256" key="3">
    <source>
        <dbReference type="ARBA" id="ARBA00022989"/>
    </source>
</evidence>
<dbReference type="eggNOG" id="COG3000">
    <property type="taxonomic scope" value="Bacteria"/>
</dbReference>
<feature type="domain" description="Fatty acid hydroxylase" evidence="6">
    <location>
        <begin position="71"/>
        <end position="206"/>
    </location>
</feature>
<comment type="subcellular location">
    <subcellularLocation>
        <location evidence="1">Membrane</location>
    </subcellularLocation>
</comment>
<dbReference type="Proteomes" id="UP000006327">
    <property type="component" value="Unassembled WGS sequence"/>
</dbReference>
<keyword evidence="4 5" id="KW-0472">Membrane</keyword>
<dbReference type="EMBL" id="BAEO01000012">
    <property type="protein sequence ID" value="GAC17896.1"/>
    <property type="molecule type" value="Genomic_DNA"/>
</dbReference>
<keyword evidence="3 5" id="KW-1133">Transmembrane helix</keyword>
<dbReference type="InterPro" id="IPR006694">
    <property type="entry name" value="Fatty_acid_hydroxylase"/>
</dbReference>
<evidence type="ECO:0000256" key="5">
    <source>
        <dbReference type="SAM" id="Phobius"/>
    </source>
</evidence>
<dbReference type="PANTHER" id="PTHR11863">
    <property type="entry name" value="STEROL DESATURASE"/>
    <property type="match status" value="1"/>
</dbReference>
<feature type="transmembrane region" description="Helical" evidence="5">
    <location>
        <begin position="21"/>
        <end position="51"/>
    </location>
</feature>
<keyword evidence="2 5" id="KW-0812">Transmembrane</keyword>
<evidence type="ECO:0000256" key="2">
    <source>
        <dbReference type="ARBA" id="ARBA00022692"/>
    </source>
</evidence>
<evidence type="ECO:0000313" key="7">
    <source>
        <dbReference type="EMBL" id="GAC17896.1"/>
    </source>
</evidence>
<evidence type="ECO:0000256" key="4">
    <source>
        <dbReference type="ARBA" id="ARBA00023136"/>
    </source>
</evidence>
<evidence type="ECO:0000256" key="1">
    <source>
        <dbReference type="ARBA" id="ARBA00004370"/>
    </source>
</evidence>
<dbReference type="AlphaFoldDB" id="K6Y1V5"/>
<dbReference type="GO" id="GO:0005506">
    <property type="term" value="F:iron ion binding"/>
    <property type="evidence" value="ECO:0007669"/>
    <property type="project" value="InterPro"/>
</dbReference>
<dbReference type="GO" id="GO:0016491">
    <property type="term" value="F:oxidoreductase activity"/>
    <property type="evidence" value="ECO:0007669"/>
    <property type="project" value="InterPro"/>
</dbReference>
<organism evidence="7 8">
    <name type="scientific">Paraglaciecola arctica BSs20135</name>
    <dbReference type="NCBI Taxonomy" id="493475"/>
    <lineage>
        <taxon>Bacteria</taxon>
        <taxon>Pseudomonadati</taxon>
        <taxon>Pseudomonadota</taxon>
        <taxon>Gammaproteobacteria</taxon>
        <taxon>Alteromonadales</taxon>
        <taxon>Alteromonadaceae</taxon>
        <taxon>Paraglaciecola</taxon>
    </lineage>
</organism>
<dbReference type="GO" id="GO:0008610">
    <property type="term" value="P:lipid biosynthetic process"/>
    <property type="evidence" value="ECO:0007669"/>
    <property type="project" value="InterPro"/>
</dbReference>
<proteinExistence type="predicted"/>
<protein>
    <submittedName>
        <fullName evidence="7">Sterol desaturase</fullName>
    </submittedName>
</protein>
<sequence>MMLWESFKPNRLSPVSTGKRWLSNFSLVLLGAVVARLMVPTGLAAVAIYAQNNQIGLWSHLSVSLWLSVPISVLLFDCLIYWQHRLFHRVPMFWRIHRVHHADPHLDASTGLRFHPIEIALSLAVKMAAVLLLGVPVLAILIFEVLLNASSIFNHSNIKLPIKLDKLLRMFIVTQAMHRIHHSQVVRETDSNFGFNLSIWDKLFGSYIDEAKDSDAGIKLGLKEYSSPQTNTSLMALLLMPFRKKPN</sequence>
<dbReference type="InterPro" id="IPR050307">
    <property type="entry name" value="Sterol_Desaturase_Related"/>
</dbReference>
<name>K6Y1V5_9ALTE</name>
<accession>K6Y1V5</accession>
<reference evidence="7 8" key="1">
    <citation type="journal article" date="2017" name="Antonie Van Leeuwenhoek">
        <title>Rhizobium rhizosphaerae sp. nov., a novel species isolated from rice rhizosphere.</title>
        <authorList>
            <person name="Zhao J.J."/>
            <person name="Zhang J."/>
            <person name="Zhang R.J."/>
            <person name="Zhang C.W."/>
            <person name="Yin H.Q."/>
            <person name="Zhang X.X."/>
        </authorList>
    </citation>
    <scope>NUCLEOTIDE SEQUENCE [LARGE SCALE GENOMIC DNA]</scope>
    <source>
        <strain evidence="7 8">BSs20135</strain>
    </source>
</reference>
<gene>
    <name evidence="7" type="ORF">GARC_0915</name>
</gene>
<evidence type="ECO:0000259" key="6">
    <source>
        <dbReference type="Pfam" id="PF04116"/>
    </source>
</evidence>
<keyword evidence="8" id="KW-1185">Reference proteome</keyword>
<evidence type="ECO:0000313" key="8">
    <source>
        <dbReference type="Proteomes" id="UP000006327"/>
    </source>
</evidence>
<feature type="transmembrane region" description="Helical" evidence="5">
    <location>
        <begin position="123"/>
        <end position="147"/>
    </location>
</feature>
<comment type="caution">
    <text evidence="7">The sequence shown here is derived from an EMBL/GenBank/DDBJ whole genome shotgun (WGS) entry which is preliminary data.</text>
</comment>
<dbReference type="GO" id="GO:0016020">
    <property type="term" value="C:membrane"/>
    <property type="evidence" value="ECO:0007669"/>
    <property type="project" value="UniProtKB-SubCell"/>
</dbReference>
<feature type="transmembrane region" description="Helical" evidence="5">
    <location>
        <begin position="63"/>
        <end position="82"/>
    </location>
</feature>
<dbReference type="Pfam" id="PF04116">
    <property type="entry name" value="FA_hydroxylase"/>
    <property type="match status" value="1"/>
</dbReference>
<dbReference type="STRING" id="493475.GARC_0915"/>